<evidence type="ECO:0000313" key="2">
    <source>
        <dbReference type="EMBL" id="CAB5115148.1"/>
    </source>
</evidence>
<sequence length="190" mass="20868">MSADILQVIRKSRGISQAELARRSNTFQANISSIENGITDPGLSTIEECLSNLGYSLIAIPTKKPSVAQFTIGVARALADSKEAKAFRLFIQLNDNLKSVTPDICLALCIAPPPLTSDSRYDALIAGLVEFHLSALSLPLPIWINESSRKLKSRWIVDPYESSEASILRFTPKAFLRHNVLINESELTSI</sequence>
<feature type="domain" description="HTH cro/C1-type" evidence="1">
    <location>
        <begin position="6"/>
        <end position="60"/>
    </location>
</feature>
<protein>
    <submittedName>
        <fullName evidence="2">Unannotated protein</fullName>
    </submittedName>
</protein>
<dbReference type="InterPro" id="IPR001387">
    <property type="entry name" value="Cro/C1-type_HTH"/>
</dbReference>
<dbReference type="AlphaFoldDB" id="A0A6J7VW49"/>
<name>A0A6J7VW49_9ZZZZ</name>
<dbReference type="InterPro" id="IPR010982">
    <property type="entry name" value="Lambda_DNA-bd_dom_sf"/>
</dbReference>
<dbReference type="GO" id="GO:0003677">
    <property type="term" value="F:DNA binding"/>
    <property type="evidence" value="ECO:0007669"/>
    <property type="project" value="InterPro"/>
</dbReference>
<organism evidence="2">
    <name type="scientific">freshwater metagenome</name>
    <dbReference type="NCBI Taxonomy" id="449393"/>
    <lineage>
        <taxon>unclassified sequences</taxon>
        <taxon>metagenomes</taxon>
        <taxon>ecological metagenomes</taxon>
    </lineage>
</organism>
<dbReference type="PROSITE" id="PS50943">
    <property type="entry name" value="HTH_CROC1"/>
    <property type="match status" value="1"/>
</dbReference>
<dbReference type="SUPFAM" id="SSF47413">
    <property type="entry name" value="lambda repressor-like DNA-binding domains"/>
    <property type="match status" value="1"/>
</dbReference>
<accession>A0A6J7VW49</accession>
<dbReference type="CDD" id="cd00093">
    <property type="entry name" value="HTH_XRE"/>
    <property type="match status" value="1"/>
</dbReference>
<dbReference type="SMART" id="SM00530">
    <property type="entry name" value="HTH_XRE"/>
    <property type="match status" value="1"/>
</dbReference>
<dbReference type="Gene3D" id="1.10.260.40">
    <property type="entry name" value="lambda repressor-like DNA-binding domains"/>
    <property type="match status" value="1"/>
</dbReference>
<proteinExistence type="predicted"/>
<reference evidence="2" key="1">
    <citation type="submission" date="2020-05" db="EMBL/GenBank/DDBJ databases">
        <authorList>
            <person name="Chiriac C."/>
            <person name="Salcher M."/>
            <person name="Ghai R."/>
            <person name="Kavagutti S V."/>
        </authorList>
    </citation>
    <scope>NUCLEOTIDE SEQUENCE</scope>
</reference>
<dbReference type="EMBL" id="CAFBRV010000065">
    <property type="protein sequence ID" value="CAB5115148.1"/>
    <property type="molecule type" value="Genomic_DNA"/>
</dbReference>
<gene>
    <name evidence="2" type="ORF">UFOPK4410_00759</name>
</gene>
<evidence type="ECO:0000259" key="1">
    <source>
        <dbReference type="PROSITE" id="PS50943"/>
    </source>
</evidence>
<dbReference type="Pfam" id="PF01381">
    <property type="entry name" value="HTH_3"/>
    <property type="match status" value="1"/>
</dbReference>